<protein>
    <submittedName>
        <fullName evidence="1">Uncharacterized protein</fullName>
    </submittedName>
</protein>
<comment type="caution">
    <text evidence="1">The sequence shown here is derived from an EMBL/GenBank/DDBJ whole genome shotgun (WGS) entry which is preliminary data.</text>
</comment>
<name>A0ABN2NMH9_9PSEU</name>
<dbReference type="EMBL" id="BAAAQK010000027">
    <property type="protein sequence ID" value="GAA1874511.1"/>
    <property type="molecule type" value="Genomic_DNA"/>
</dbReference>
<evidence type="ECO:0000313" key="1">
    <source>
        <dbReference type="EMBL" id="GAA1874511.1"/>
    </source>
</evidence>
<accession>A0ABN2NMH9</accession>
<dbReference type="Proteomes" id="UP001500449">
    <property type="component" value="Unassembled WGS sequence"/>
</dbReference>
<keyword evidence="2" id="KW-1185">Reference proteome</keyword>
<organism evidence="1 2">
    <name type="scientific">Pseudonocardia ailaonensis</name>
    <dbReference type="NCBI Taxonomy" id="367279"/>
    <lineage>
        <taxon>Bacteria</taxon>
        <taxon>Bacillati</taxon>
        <taxon>Actinomycetota</taxon>
        <taxon>Actinomycetes</taxon>
        <taxon>Pseudonocardiales</taxon>
        <taxon>Pseudonocardiaceae</taxon>
        <taxon>Pseudonocardia</taxon>
    </lineage>
</organism>
<gene>
    <name evidence="1" type="ORF">GCM10009836_64520</name>
</gene>
<evidence type="ECO:0000313" key="2">
    <source>
        <dbReference type="Proteomes" id="UP001500449"/>
    </source>
</evidence>
<dbReference type="RefSeq" id="WP_344425909.1">
    <property type="nucleotide sequence ID" value="NZ_BAAAQK010000027.1"/>
</dbReference>
<sequence length="141" mass="15206">MGLRLSLGELTVILGPAVARRRLMSLLNETRTRCAQEHEATTIRLTARVADPVDERLAALDDAADSTAALVLVDRLTDGLDARERLRVLIAARRLVHPERAVLVEDADPVAALAHADGALRTDRDGAVVPEPIDDEGYLAS</sequence>
<proteinExistence type="predicted"/>
<reference evidence="1 2" key="1">
    <citation type="journal article" date="2019" name="Int. J. Syst. Evol. Microbiol.">
        <title>The Global Catalogue of Microorganisms (GCM) 10K type strain sequencing project: providing services to taxonomists for standard genome sequencing and annotation.</title>
        <authorList>
            <consortium name="The Broad Institute Genomics Platform"/>
            <consortium name="The Broad Institute Genome Sequencing Center for Infectious Disease"/>
            <person name="Wu L."/>
            <person name="Ma J."/>
        </authorList>
    </citation>
    <scope>NUCLEOTIDE SEQUENCE [LARGE SCALE GENOMIC DNA]</scope>
    <source>
        <strain evidence="1 2">JCM 16009</strain>
    </source>
</reference>